<comment type="caution">
    <text evidence="2">The sequence shown here is derived from an EMBL/GenBank/DDBJ whole genome shotgun (WGS) entry which is preliminary data.</text>
</comment>
<evidence type="ECO:0008006" key="4">
    <source>
        <dbReference type="Google" id="ProtNLM"/>
    </source>
</evidence>
<evidence type="ECO:0000313" key="2">
    <source>
        <dbReference type="EMBL" id="ENV22751.1"/>
    </source>
</evidence>
<gene>
    <name evidence="1" type="ORF">F963_01365</name>
    <name evidence="2" type="ORF">F963_01367</name>
</gene>
<dbReference type="HOGENOM" id="CLU_3131157_0_0_6"/>
<protein>
    <recommendedName>
        <fullName evidence="4">Transposase DDE domain-containing protein</fullName>
    </recommendedName>
</protein>
<dbReference type="EMBL" id="APPK01000025">
    <property type="protein sequence ID" value="ENV22749.1"/>
    <property type="molecule type" value="Genomic_DNA"/>
</dbReference>
<dbReference type="AlphaFoldDB" id="N8XEL0"/>
<accession>N8XEL0</accession>
<organism evidence="2 3">
    <name type="scientific">Acinetobacter bereziniae NIPH 3</name>
    <dbReference type="NCBI Taxonomy" id="1217651"/>
    <lineage>
        <taxon>Bacteria</taxon>
        <taxon>Pseudomonadati</taxon>
        <taxon>Pseudomonadota</taxon>
        <taxon>Gammaproteobacteria</taxon>
        <taxon>Moraxellales</taxon>
        <taxon>Moraxellaceae</taxon>
        <taxon>Acinetobacter</taxon>
    </lineage>
</organism>
<dbReference type="EMBL" id="APPK01000025">
    <property type="protein sequence ID" value="ENV22751.1"/>
    <property type="molecule type" value="Genomic_DNA"/>
</dbReference>
<dbReference type="Proteomes" id="UP000013270">
    <property type="component" value="Unassembled WGS sequence"/>
</dbReference>
<name>N8XEL0_ACIBZ</name>
<evidence type="ECO:0000313" key="3">
    <source>
        <dbReference type="Proteomes" id="UP000013270"/>
    </source>
</evidence>
<reference evidence="2 3" key="1">
    <citation type="submission" date="2013-02" db="EMBL/GenBank/DDBJ databases">
        <title>The Genome Sequence of Acinetobacter bereziniae NIPH 3.</title>
        <authorList>
            <consortium name="The Broad Institute Genome Sequencing Platform"/>
            <consortium name="The Broad Institute Genome Sequencing Center for Infectious Disease"/>
            <person name="Cerqueira G."/>
            <person name="Feldgarden M."/>
            <person name="Courvalin P."/>
            <person name="Perichon B."/>
            <person name="Grillot-Courvalin C."/>
            <person name="Clermont D."/>
            <person name="Rocha E."/>
            <person name="Yoon E.-J."/>
            <person name="Nemec A."/>
            <person name="Walker B."/>
            <person name="Young S.K."/>
            <person name="Zeng Q."/>
            <person name="Gargeya S."/>
            <person name="Fitzgerald M."/>
            <person name="Haas B."/>
            <person name="Abouelleil A."/>
            <person name="Alvarado L."/>
            <person name="Arachchi H.M."/>
            <person name="Berlin A.M."/>
            <person name="Chapman S.B."/>
            <person name="Dewar J."/>
            <person name="Goldberg J."/>
            <person name="Griggs A."/>
            <person name="Gujja S."/>
            <person name="Hansen M."/>
            <person name="Howarth C."/>
            <person name="Imamovic A."/>
            <person name="Larimer J."/>
            <person name="McCowan C."/>
            <person name="Murphy C."/>
            <person name="Neiman D."/>
            <person name="Pearson M."/>
            <person name="Priest M."/>
            <person name="Roberts A."/>
            <person name="Saif S."/>
            <person name="Shea T."/>
            <person name="Sisk P."/>
            <person name="Sykes S."/>
            <person name="Wortman J."/>
            <person name="Nusbaum C."/>
            <person name="Birren B."/>
        </authorList>
    </citation>
    <scope>NUCLEOTIDE SEQUENCE [LARGE SCALE GENOMIC DNA]</scope>
    <source>
        <strain evidence="2 3">NIPH 3</strain>
    </source>
</reference>
<sequence length="49" mass="5830">MILIKTTLSVVRQICKNLTEYRIRKNIQIFILVMLILKHIQHKLTLLNA</sequence>
<evidence type="ECO:0000313" key="1">
    <source>
        <dbReference type="EMBL" id="ENV22749.1"/>
    </source>
</evidence>
<proteinExistence type="predicted"/>